<dbReference type="AlphaFoldDB" id="A0A6C1TZD9"/>
<keyword evidence="1" id="KW-0472">Membrane</keyword>
<evidence type="ECO:0000256" key="1">
    <source>
        <dbReference type="SAM" id="Phobius"/>
    </source>
</evidence>
<evidence type="ECO:0000313" key="2">
    <source>
        <dbReference type="EMBL" id="TVS28817.1"/>
    </source>
</evidence>
<feature type="transmembrane region" description="Helical" evidence="1">
    <location>
        <begin position="58"/>
        <end position="80"/>
    </location>
</feature>
<keyword evidence="1" id="KW-0812">Transmembrane</keyword>
<evidence type="ECO:0000313" key="3">
    <source>
        <dbReference type="Proteomes" id="UP000336646"/>
    </source>
</evidence>
<organism evidence="2 3">
    <name type="scientific">Corynebacterium sanguinis</name>
    <dbReference type="NCBI Taxonomy" id="2594913"/>
    <lineage>
        <taxon>Bacteria</taxon>
        <taxon>Bacillati</taxon>
        <taxon>Actinomycetota</taxon>
        <taxon>Actinomycetes</taxon>
        <taxon>Mycobacteriales</taxon>
        <taxon>Corynebacteriaceae</taxon>
        <taxon>Corynebacterium</taxon>
    </lineage>
</organism>
<gene>
    <name evidence="2" type="ORF">EKI59_05670</name>
</gene>
<dbReference type="Proteomes" id="UP000336646">
    <property type="component" value="Unassembled WGS sequence"/>
</dbReference>
<name>A0A6C1TZD9_9CORY</name>
<dbReference type="RefSeq" id="WP_144773071.1">
    <property type="nucleotide sequence ID" value="NZ_JALXMP010000009.1"/>
</dbReference>
<reference evidence="2 3" key="1">
    <citation type="submission" date="2018-12" db="EMBL/GenBank/DDBJ databases">
        <title>Corynebacterium sanguinis sp. nov., a clinically-associated and environmental corynebacterium.</title>
        <authorList>
            <person name="Gonzales-Siles L."/>
            <person name="Jaen-Luchoro D."/>
            <person name="Cardew S."/>
            <person name="Inganas E."/>
            <person name="Ohlen M."/>
            <person name="Jensie-Markopolous S."/>
            <person name="Pinyeiro-Iglesias B."/>
            <person name="Molin K."/>
            <person name="Skovbjerg S."/>
            <person name="Svensson-Stadler L."/>
            <person name="Funke G."/>
            <person name="Moore E.R.B."/>
        </authorList>
    </citation>
    <scope>NUCLEOTIDE SEQUENCE [LARGE SCALE GENOMIC DNA]</scope>
    <source>
        <strain evidence="2 3">58734</strain>
    </source>
</reference>
<protein>
    <submittedName>
        <fullName evidence="2">Uncharacterized protein</fullName>
    </submittedName>
</protein>
<sequence length="94" mass="9369">MTATPDTSGPQTTLADVNSLRARRVTLHSNSDLDDFSAAARRIAEDIAAHPGSPGRSIIGAVALAALVIIAAGVVAGLLFDAGAALMESLGNGS</sequence>
<keyword evidence="1" id="KW-1133">Transmembrane helix</keyword>
<accession>A0A6C1TZD9</accession>
<comment type="caution">
    <text evidence="2">The sequence shown here is derived from an EMBL/GenBank/DDBJ whole genome shotgun (WGS) entry which is preliminary data.</text>
</comment>
<dbReference type="EMBL" id="RXIR01000009">
    <property type="protein sequence ID" value="TVS28817.1"/>
    <property type="molecule type" value="Genomic_DNA"/>
</dbReference>
<proteinExistence type="predicted"/>